<dbReference type="SUPFAM" id="SSF50182">
    <property type="entry name" value="Sm-like ribonucleoproteins"/>
    <property type="match status" value="1"/>
</dbReference>
<dbReference type="InterPro" id="IPR034104">
    <property type="entry name" value="Lsm1"/>
</dbReference>
<organism evidence="9">
    <name type="scientific">Emiliania huxleyi</name>
    <name type="common">Coccolithophore</name>
    <name type="synonym">Pontosphaera huxleyi</name>
    <dbReference type="NCBI Taxonomy" id="2903"/>
    <lineage>
        <taxon>Eukaryota</taxon>
        <taxon>Haptista</taxon>
        <taxon>Haptophyta</taxon>
        <taxon>Prymnesiophyceae</taxon>
        <taxon>Isochrysidales</taxon>
        <taxon>Noelaerhabdaceae</taxon>
        <taxon>Emiliania</taxon>
    </lineage>
</organism>
<keyword evidence="4 6" id="KW-0694">RNA-binding</keyword>
<evidence type="ECO:0000259" key="8">
    <source>
        <dbReference type="PROSITE" id="PS52002"/>
    </source>
</evidence>
<accession>A0A6V2ZUU6</accession>
<reference evidence="9" key="1">
    <citation type="submission" date="2021-01" db="EMBL/GenBank/DDBJ databases">
        <authorList>
            <person name="Corre E."/>
            <person name="Pelletier E."/>
            <person name="Niang G."/>
            <person name="Scheremetjew M."/>
            <person name="Finn R."/>
            <person name="Kale V."/>
            <person name="Holt S."/>
            <person name="Cochrane G."/>
            <person name="Meng A."/>
            <person name="Brown T."/>
            <person name="Cohen L."/>
        </authorList>
    </citation>
    <scope>NUCLEOTIDE SEQUENCE</scope>
    <source>
        <strain evidence="9">379</strain>
    </source>
</reference>
<dbReference type="GO" id="GO:0003729">
    <property type="term" value="F:mRNA binding"/>
    <property type="evidence" value="ECO:0007669"/>
    <property type="project" value="TreeGrafter"/>
</dbReference>
<evidence type="ECO:0000313" key="9">
    <source>
        <dbReference type="EMBL" id="CAE0602398.1"/>
    </source>
</evidence>
<comment type="subunit">
    <text evidence="6">LSm subunits form a heteromer with a donut shape.</text>
</comment>
<evidence type="ECO:0000256" key="4">
    <source>
        <dbReference type="ARBA" id="ARBA00022884"/>
    </source>
</evidence>
<feature type="region of interest" description="Disordered" evidence="7">
    <location>
        <begin position="159"/>
        <end position="180"/>
    </location>
</feature>
<dbReference type="GO" id="GO:0006397">
    <property type="term" value="P:mRNA processing"/>
    <property type="evidence" value="ECO:0007669"/>
    <property type="project" value="UniProtKB-UniRule"/>
</dbReference>
<evidence type="ECO:0000256" key="1">
    <source>
        <dbReference type="ARBA" id="ARBA00006850"/>
    </source>
</evidence>
<keyword evidence="5 6" id="KW-0687">Ribonucleoprotein</keyword>
<dbReference type="PANTHER" id="PTHR15588:SF8">
    <property type="entry name" value="U6 SNRNA-ASSOCIATED SM-LIKE PROTEIN LSM1"/>
    <property type="match status" value="1"/>
</dbReference>
<feature type="region of interest" description="Disordered" evidence="7">
    <location>
        <begin position="122"/>
        <end position="143"/>
    </location>
</feature>
<dbReference type="GO" id="GO:1990726">
    <property type="term" value="C:Lsm1-7-Pat1 complex"/>
    <property type="evidence" value="ECO:0007669"/>
    <property type="project" value="TreeGrafter"/>
</dbReference>
<feature type="domain" description="Sm" evidence="8">
    <location>
        <begin position="16"/>
        <end position="91"/>
    </location>
</feature>
<dbReference type="Gene3D" id="2.30.30.100">
    <property type="match status" value="1"/>
</dbReference>
<dbReference type="GO" id="GO:0000932">
    <property type="term" value="C:P-body"/>
    <property type="evidence" value="ECO:0007669"/>
    <property type="project" value="UniProtKB-SubCell"/>
</dbReference>
<sequence length="180" mass="19761">MPSSGANVDVMALNLTGTASLAEELDKKLMVVLRDGRKIIGTLRTFDQFSNVVLEHALERVIVGKRFADVPLGLYVIRGENVVLLGQIVRAPAPSTRRARAASASACATTADASAPATLFLDTLPRRPPQDDDKERETTEGLLERVGVDEILELKQEREEDDRLRAGVSRALRKPTEWDD</sequence>
<evidence type="ECO:0000256" key="3">
    <source>
        <dbReference type="ARBA" id="ARBA00022664"/>
    </source>
</evidence>
<dbReference type="Pfam" id="PF01423">
    <property type="entry name" value="LSM"/>
    <property type="match status" value="1"/>
</dbReference>
<dbReference type="GO" id="GO:1990904">
    <property type="term" value="C:ribonucleoprotein complex"/>
    <property type="evidence" value="ECO:0007669"/>
    <property type="project" value="UniProtKB-KW"/>
</dbReference>
<dbReference type="GO" id="GO:0000290">
    <property type="term" value="P:deadenylation-dependent decapping of nuclear-transcribed mRNA"/>
    <property type="evidence" value="ECO:0007669"/>
    <property type="project" value="TreeGrafter"/>
</dbReference>
<name>A0A6V2ZUU6_EMIHU</name>
<gene>
    <name evidence="6" type="primary">LSM1</name>
    <name evidence="9" type="ORF">EHUX00137_LOCUS48683</name>
</gene>
<evidence type="ECO:0000256" key="5">
    <source>
        <dbReference type="ARBA" id="ARBA00023274"/>
    </source>
</evidence>
<proteinExistence type="inferred from homology"/>
<dbReference type="SMART" id="SM00651">
    <property type="entry name" value="Sm"/>
    <property type="match status" value="1"/>
</dbReference>
<keyword evidence="2 6" id="KW-0963">Cytoplasm</keyword>
<dbReference type="InterPro" id="IPR047575">
    <property type="entry name" value="Sm"/>
</dbReference>
<dbReference type="InterPro" id="IPR044642">
    <property type="entry name" value="PTHR15588"/>
</dbReference>
<comment type="subcellular location">
    <subcellularLocation>
        <location evidence="6">Cytoplasm</location>
    </subcellularLocation>
    <subcellularLocation>
        <location evidence="6">Cytoplasm</location>
        <location evidence="6">P-body</location>
    </subcellularLocation>
</comment>
<comment type="function">
    <text evidence="6">Probably involved with other LSm subunits in the general process of degradation of mRNAs.</text>
</comment>
<keyword evidence="3 6" id="KW-0507">mRNA processing</keyword>
<dbReference type="InterPro" id="IPR001163">
    <property type="entry name" value="Sm_dom_euk/arc"/>
</dbReference>
<comment type="similarity">
    <text evidence="1 6">Belongs to the snRNP Sm proteins family.</text>
</comment>
<dbReference type="EMBL" id="HBIR01062748">
    <property type="protein sequence ID" value="CAE0602398.1"/>
    <property type="molecule type" value="Transcribed_RNA"/>
</dbReference>
<evidence type="ECO:0000256" key="7">
    <source>
        <dbReference type="SAM" id="MobiDB-lite"/>
    </source>
</evidence>
<dbReference type="PROSITE" id="PS52002">
    <property type="entry name" value="SM"/>
    <property type="match status" value="1"/>
</dbReference>
<dbReference type="InterPro" id="IPR010920">
    <property type="entry name" value="LSM_dom_sf"/>
</dbReference>
<feature type="compositionally biased region" description="Basic and acidic residues" evidence="7">
    <location>
        <begin position="124"/>
        <end position="143"/>
    </location>
</feature>
<dbReference type="AlphaFoldDB" id="A0A6V2ZUU6"/>
<dbReference type="PANTHER" id="PTHR15588">
    <property type="entry name" value="LSM1"/>
    <property type="match status" value="1"/>
</dbReference>
<protein>
    <recommendedName>
        <fullName evidence="6">U6 snRNA-associated Sm-like protein LSm1</fullName>
    </recommendedName>
</protein>
<evidence type="ECO:0000256" key="6">
    <source>
        <dbReference type="RuleBase" id="RU365047"/>
    </source>
</evidence>
<evidence type="ECO:0000256" key="2">
    <source>
        <dbReference type="ARBA" id="ARBA00022490"/>
    </source>
</evidence>
<dbReference type="CDD" id="cd01728">
    <property type="entry name" value="LSm1"/>
    <property type="match status" value="1"/>
</dbReference>